<sequence>MIVLERAIDPVGGWNKRRELPLEFSEDELVLRGLYDHIDRYLEGLEPEYAPLPAQVLDRVLRQLKLLTGWDVADEQYELGLRFSIRGANCAHAAAECAPSH</sequence>
<dbReference type="KEGG" id="lab:LA76x_4950"/>
<keyword evidence="2" id="KW-1185">Reference proteome</keyword>
<dbReference type="STRING" id="84531.LA76x_4950"/>
<evidence type="ECO:0000313" key="2">
    <source>
        <dbReference type="Proteomes" id="UP000060787"/>
    </source>
</evidence>
<gene>
    <name evidence="1" type="ORF">LA76x_4950</name>
</gene>
<dbReference type="AlphaFoldDB" id="A0A0S2FHM4"/>
<dbReference type="EMBL" id="CP011129">
    <property type="protein sequence ID" value="ALN83052.1"/>
    <property type="molecule type" value="Genomic_DNA"/>
</dbReference>
<dbReference type="Proteomes" id="UP000060787">
    <property type="component" value="Chromosome"/>
</dbReference>
<name>A0A0S2FHM4_LYSAN</name>
<proteinExistence type="predicted"/>
<reference evidence="1 2" key="1">
    <citation type="journal article" date="2015" name="BMC Genomics">
        <title>Comparative genomics and metabolic profiling of the genus Lysobacter.</title>
        <authorList>
            <person name="de Bruijn I."/>
            <person name="Cheng X."/>
            <person name="de Jager V."/>
            <person name="Exposito R.G."/>
            <person name="Watrous J."/>
            <person name="Patel N."/>
            <person name="Postma J."/>
            <person name="Dorrestein P.C."/>
            <person name="Kobayashi D."/>
            <person name="Raaijmakers J.M."/>
        </authorList>
    </citation>
    <scope>NUCLEOTIDE SEQUENCE [LARGE SCALE GENOMIC DNA]</scope>
    <source>
        <strain evidence="1 2">76</strain>
    </source>
</reference>
<dbReference type="PATRIC" id="fig|84531.8.peg.4940"/>
<protein>
    <submittedName>
        <fullName evidence="1">Uncharacterized protein</fullName>
    </submittedName>
</protein>
<organism evidence="1 2">
    <name type="scientific">Lysobacter antibioticus</name>
    <dbReference type="NCBI Taxonomy" id="84531"/>
    <lineage>
        <taxon>Bacteria</taxon>
        <taxon>Pseudomonadati</taxon>
        <taxon>Pseudomonadota</taxon>
        <taxon>Gammaproteobacteria</taxon>
        <taxon>Lysobacterales</taxon>
        <taxon>Lysobacteraceae</taxon>
        <taxon>Lysobacter</taxon>
    </lineage>
</organism>
<evidence type="ECO:0000313" key="1">
    <source>
        <dbReference type="EMBL" id="ALN83052.1"/>
    </source>
</evidence>
<accession>A0A0S2FHM4</accession>